<comment type="similarity">
    <text evidence="1">Belongs to the LysR transcriptional regulatory family.</text>
</comment>
<dbReference type="PANTHER" id="PTHR30419">
    <property type="entry name" value="HTH-TYPE TRANSCRIPTIONAL REGULATOR YBHD"/>
    <property type="match status" value="1"/>
</dbReference>
<dbReference type="SUPFAM" id="SSF53850">
    <property type="entry name" value="Periplasmic binding protein-like II"/>
    <property type="match status" value="1"/>
</dbReference>
<evidence type="ECO:0000313" key="6">
    <source>
        <dbReference type="EMBL" id="CUV20143.1"/>
    </source>
</evidence>
<dbReference type="Pfam" id="PF03466">
    <property type="entry name" value="LysR_substrate"/>
    <property type="match status" value="1"/>
</dbReference>
<dbReference type="PROSITE" id="PS50931">
    <property type="entry name" value="HTH_LYSR"/>
    <property type="match status" value="1"/>
</dbReference>
<feature type="domain" description="HTH lysR-type" evidence="5">
    <location>
        <begin position="46"/>
        <end position="95"/>
    </location>
</feature>
<evidence type="ECO:0000256" key="3">
    <source>
        <dbReference type="ARBA" id="ARBA00023125"/>
    </source>
</evidence>
<dbReference type="GO" id="GO:0003700">
    <property type="term" value="F:DNA-binding transcription factor activity"/>
    <property type="evidence" value="ECO:0007669"/>
    <property type="project" value="InterPro"/>
</dbReference>
<dbReference type="InterPro" id="IPR036388">
    <property type="entry name" value="WH-like_DNA-bd_sf"/>
</dbReference>
<gene>
    <name evidence="6" type="ORF">PSS4_v1_1360001</name>
</gene>
<dbReference type="InterPro" id="IPR036390">
    <property type="entry name" value="WH_DNA-bd_sf"/>
</dbReference>
<proteinExistence type="inferred from homology"/>
<dbReference type="Pfam" id="PF00126">
    <property type="entry name" value="HTH_1"/>
    <property type="match status" value="1"/>
</dbReference>
<dbReference type="PANTHER" id="PTHR30419:SF2">
    <property type="entry name" value="LYSR FAMILY TRANSCRIPTIONAL REGULATOR"/>
    <property type="match status" value="1"/>
</dbReference>
<reference evidence="6" key="1">
    <citation type="submission" date="2015-10" db="EMBL/GenBank/DDBJ databases">
        <authorList>
            <person name="Gilbert D.G."/>
        </authorList>
    </citation>
    <scope>NUCLEOTIDE SEQUENCE</scope>
    <source>
        <strain evidence="6">Phyl III-seqv23</strain>
    </source>
</reference>
<dbReference type="Gene3D" id="1.10.10.10">
    <property type="entry name" value="Winged helix-like DNA-binding domain superfamily/Winged helix DNA-binding domain"/>
    <property type="match status" value="1"/>
</dbReference>
<dbReference type="AlphaFoldDB" id="A0A0S4UD60"/>
<protein>
    <submittedName>
        <fullName evidence="6">Putative dna-binding transcriptional regulatory transcription regulator protein</fullName>
    </submittedName>
</protein>
<dbReference type="InterPro" id="IPR000847">
    <property type="entry name" value="LysR_HTH_N"/>
</dbReference>
<dbReference type="EMBL" id="LN899821">
    <property type="protein sequence ID" value="CUV20143.1"/>
    <property type="molecule type" value="Genomic_DNA"/>
</dbReference>
<dbReference type="InterPro" id="IPR005119">
    <property type="entry name" value="LysR_subst-bd"/>
</dbReference>
<dbReference type="InterPro" id="IPR050950">
    <property type="entry name" value="HTH-type_LysR_regulators"/>
</dbReference>
<keyword evidence="4" id="KW-0804">Transcription</keyword>
<dbReference type="GO" id="GO:0003677">
    <property type="term" value="F:DNA binding"/>
    <property type="evidence" value="ECO:0007669"/>
    <property type="project" value="UniProtKB-KW"/>
</dbReference>
<dbReference type="GO" id="GO:0005829">
    <property type="term" value="C:cytosol"/>
    <property type="evidence" value="ECO:0007669"/>
    <property type="project" value="TreeGrafter"/>
</dbReference>
<name>A0A0S4UD60_RALSL</name>
<evidence type="ECO:0000256" key="4">
    <source>
        <dbReference type="ARBA" id="ARBA00023163"/>
    </source>
</evidence>
<dbReference type="CDD" id="cd08421">
    <property type="entry name" value="PBP2_LTTR_like_1"/>
    <property type="match status" value="1"/>
</dbReference>
<sequence length="338" mass="35966">MVNGSQRFARENRADRVGPVAFFPNLAGWLPTMNLARFDLVTLGLFVAVARLGSISAGARQSHLAVAAASKRISDLEAAVGAPLLYRHAAGVELTEAGQACFRHAVGILQDVERMAGALSDFAAGTRGLVRVWANTSSITQFLADDLAAFMLANPAIRIALEEQDSGDIVAALRENRADLGIFAAGTPCEGLQSFDYREDDLALVTPRGHPLAGRKQARFAEAADFDFVSLPPGTSLAAQLLEESQRLGRPLRLRIQVRSFEAVCRMVASGLGVGVLPRIAAQAHVSSLPGAGLALVPLDDDWAHRRLLVGVRDPDALTSSARLLMTHLLGNPAALRL</sequence>
<evidence type="ECO:0000256" key="2">
    <source>
        <dbReference type="ARBA" id="ARBA00023015"/>
    </source>
</evidence>
<keyword evidence="2" id="KW-0805">Transcription regulation</keyword>
<dbReference type="Gene3D" id="3.40.190.290">
    <property type="match status" value="1"/>
</dbReference>
<evidence type="ECO:0000256" key="1">
    <source>
        <dbReference type="ARBA" id="ARBA00009437"/>
    </source>
</evidence>
<keyword evidence="3 6" id="KW-0238">DNA-binding</keyword>
<dbReference type="SUPFAM" id="SSF46785">
    <property type="entry name" value="Winged helix' DNA-binding domain"/>
    <property type="match status" value="1"/>
</dbReference>
<evidence type="ECO:0000259" key="5">
    <source>
        <dbReference type="PROSITE" id="PS50931"/>
    </source>
</evidence>
<organism evidence="6">
    <name type="scientific">Ralstonia solanacearum</name>
    <name type="common">Pseudomonas solanacearum</name>
    <dbReference type="NCBI Taxonomy" id="305"/>
    <lineage>
        <taxon>Bacteria</taxon>
        <taxon>Pseudomonadati</taxon>
        <taxon>Pseudomonadota</taxon>
        <taxon>Betaproteobacteria</taxon>
        <taxon>Burkholderiales</taxon>
        <taxon>Burkholderiaceae</taxon>
        <taxon>Ralstonia</taxon>
        <taxon>Ralstonia solanacearum species complex</taxon>
    </lineage>
</organism>
<accession>A0A0S4UD60</accession>